<dbReference type="PANTHER" id="PTHR43280">
    <property type="entry name" value="ARAC-FAMILY TRANSCRIPTIONAL REGULATOR"/>
    <property type="match status" value="1"/>
</dbReference>
<evidence type="ECO:0000313" key="6">
    <source>
        <dbReference type="Proteomes" id="UP000063781"/>
    </source>
</evidence>
<dbReference type="GO" id="GO:0043565">
    <property type="term" value="F:sequence-specific DNA binding"/>
    <property type="evidence" value="ECO:0007669"/>
    <property type="project" value="InterPro"/>
</dbReference>
<dbReference type="Proteomes" id="UP000063781">
    <property type="component" value="Chromosome"/>
</dbReference>
<dbReference type="InterPro" id="IPR009057">
    <property type="entry name" value="Homeodomain-like_sf"/>
</dbReference>
<dbReference type="EMBL" id="CP013213">
    <property type="protein sequence ID" value="AMC92826.1"/>
    <property type="molecule type" value="Genomic_DNA"/>
</dbReference>
<dbReference type="PROSITE" id="PS01124">
    <property type="entry name" value="HTH_ARAC_FAMILY_2"/>
    <property type="match status" value="1"/>
</dbReference>
<dbReference type="STRING" id="1514105.AOC36_02140"/>
<feature type="domain" description="HTH araC/xylS-type" evidence="4">
    <location>
        <begin position="252"/>
        <end position="349"/>
    </location>
</feature>
<keyword evidence="2" id="KW-0238">DNA-binding</keyword>
<gene>
    <name evidence="5" type="ORF">AOC36_02140</name>
</gene>
<keyword evidence="3" id="KW-0804">Transcription</keyword>
<keyword evidence="6" id="KW-1185">Reference proteome</keyword>
<dbReference type="SMART" id="SM00342">
    <property type="entry name" value="HTH_ARAC"/>
    <property type="match status" value="1"/>
</dbReference>
<dbReference type="PRINTS" id="PR00032">
    <property type="entry name" value="HTHARAC"/>
</dbReference>
<evidence type="ECO:0000313" key="5">
    <source>
        <dbReference type="EMBL" id="AMC92826.1"/>
    </source>
</evidence>
<organism evidence="5 6">
    <name type="scientific">Erysipelothrix larvae</name>
    <dbReference type="NCBI Taxonomy" id="1514105"/>
    <lineage>
        <taxon>Bacteria</taxon>
        <taxon>Bacillati</taxon>
        <taxon>Bacillota</taxon>
        <taxon>Erysipelotrichia</taxon>
        <taxon>Erysipelotrichales</taxon>
        <taxon>Erysipelotrichaceae</taxon>
        <taxon>Erysipelothrix</taxon>
    </lineage>
</organism>
<dbReference type="Gene3D" id="1.10.10.60">
    <property type="entry name" value="Homeodomain-like"/>
    <property type="match status" value="2"/>
</dbReference>
<protein>
    <recommendedName>
        <fullName evidence="4">HTH araC/xylS-type domain-containing protein</fullName>
    </recommendedName>
</protein>
<dbReference type="InterPro" id="IPR018062">
    <property type="entry name" value="HTH_AraC-typ_CS"/>
</dbReference>
<dbReference type="InterPro" id="IPR018060">
    <property type="entry name" value="HTH_AraC"/>
</dbReference>
<dbReference type="PROSITE" id="PS00041">
    <property type="entry name" value="HTH_ARAC_FAMILY_1"/>
    <property type="match status" value="1"/>
</dbReference>
<dbReference type="InterPro" id="IPR037923">
    <property type="entry name" value="HTH-like"/>
</dbReference>
<accession>A0A0X8GYM2</accession>
<dbReference type="GO" id="GO:0003700">
    <property type="term" value="F:DNA-binding transcription factor activity"/>
    <property type="evidence" value="ECO:0007669"/>
    <property type="project" value="InterPro"/>
</dbReference>
<dbReference type="InterPro" id="IPR020449">
    <property type="entry name" value="Tscrpt_reg_AraC-type_HTH"/>
</dbReference>
<sequence>MTKDFSFDAILEELDKRHLKYNHSGEMVFDDDVYVSIWDISSGIFRYHVHYLNYESEHIEIEYKKIQTLLHDSLKWNQFGFTQDFKMFPNRTPYHKNRHTELNFVMRGSLDFKVQGEIVSVSEGDMLGINTMTYHSEHELVEPLYVVFIGFNDTKYVASILDYVENLQFRKFMNRSLSKSTMEAEYVLYHDIDKFDETKQLLELIIQEIDAKKPGYKSILRGLFIRFFTHMNSLHGKDTSQPAKGYRYLVFEEMSHYINEHYATISLQQLVDLYGYTKDYFNRLVKEMTGKTFIQYVQDIRLEKACEYLATTELRVVEIADKTGYSNISYFYKIFKNRKQITPDEYRKRYKI</sequence>
<reference evidence="5 6" key="1">
    <citation type="submission" date="2015-10" db="EMBL/GenBank/DDBJ databases">
        <title>Erysipelothrix larvae sp. LV19 isolated from the larval gut of the rhinoceros beetle, Trypoxylus dichotomus.</title>
        <authorList>
            <person name="Lim S."/>
            <person name="Kim B.-C."/>
        </authorList>
    </citation>
    <scope>NUCLEOTIDE SEQUENCE [LARGE SCALE GENOMIC DNA]</scope>
    <source>
        <strain evidence="5 6">LV19</strain>
    </source>
</reference>
<dbReference type="AlphaFoldDB" id="A0A0X8GYM2"/>
<evidence type="ECO:0000259" key="4">
    <source>
        <dbReference type="PROSITE" id="PS01124"/>
    </source>
</evidence>
<name>A0A0X8GYM2_9FIRM</name>
<evidence type="ECO:0000256" key="2">
    <source>
        <dbReference type="ARBA" id="ARBA00023125"/>
    </source>
</evidence>
<evidence type="ECO:0000256" key="3">
    <source>
        <dbReference type="ARBA" id="ARBA00023163"/>
    </source>
</evidence>
<evidence type="ECO:0000256" key="1">
    <source>
        <dbReference type="ARBA" id="ARBA00023015"/>
    </source>
</evidence>
<dbReference type="PANTHER" id="PTHR43280:SF34">
    <property type="entry name" value="ARAC-FAMILY TRANSCRIPTIONAL REGULATOR"/>
    <property type="match status" value="1"/>
</dbReference>
<dbReference type="Pfam" id="PF12833">
    <property type="entry name" value="HTH_18"/>
    <property type="match status" value="1"/>
</dbReference>
<dbReference type="Gene3D" id="2.60.120.10">
    <property type="entry name" value="Jelly Rolls"/>
    <property type="match status" value="1"/>
</dbReference>
<dbReference type="KEGG" id="erl:AOC36_02140"/>
<keyword evidence="1" id="KW-0805">Transcription regulation</keyword>
<proteinExistence type="predicted"/>
<dbReference type="InterPro" id="IPR014710">
    <property type="entry name" value="RmlC-like_jellyroll"/>
</dbReference>
<dbReference type="SUPFAM" id="SSF46689">
    <property type="entry name" value="Homeodomain-like"/>
    <property type="match status" value="1"/>
</dbReference>
<dbReference type="SUPFAM" id="SSF51215">
    <property type="entry name" value="Regulatory protein AraC"/>
    <property type="match status" value="1"/>
</dbReference>
<dbReference type="RefSeq" id="WP_067630762.1">
    <property type="nucleotide sequence ID" value="NZ_CP013213.1"/>
</dbReference>
<dbReference type="OrthoDB" id="9816335at2"/>